<keyword evidence="1" id="KW-0812">Transmembrane</keyword>
<proteinExistence type="predicted"/>
<dbReference type="Proteomes" id="UP000638560">
    <property type="component" value="Unassembled WGS sequence"/>
</dbReference>
<comment type="caution">
    <text evidence="2">The sequence shown here is derived from an EMBL/GenBank/DDBJ whole genome shotgun (WGS) entry which is preliminary data.</text>
</comment>
<reference evidence="2 3" key="1">
    <citation type="submission" date="2020-11" db="EMBL/GenBank/DDBJ databases">
        <title>A novel isolate from a Black sea contaminated sediment with potential to produce alkanes: Plantactinospora alkalitolerans sp. nov.</title>
        <authorList>
            <person name="Carro L."/>
            <person name="Veyisoglu A."/>
            <person name="Guven K."/>
            <person name="Schumann P."/>
            <person name="Klenk H.-P."/>
            <person name="Sahin N."/>
        </authorList>
    </citation>
    <scope>NUCLEOTIDE SEQUENCE [LARGE SCALE GENOMIC DNA]</scope>
    <source>
        <strain evidence="2 3">S1510</strain>
    </source>
</reference>
<keyword evidence="1" id="KW-1133">Transmembrane helix</keyword>
<dbReference type="RefSeq" id="WP_196201058.1">
    <property type="nucleotide sequence ID" value="NZ_JADPUN010000117.1"/>
</dbReference>
<dbReference type="EMBL" id="JADPUN010000117">
    <property type="protein sequence ID" value="MBF9129426.1"/>
    <property type="molecule type" value="Genomic_DNA"/>
</dbReference>
<gene>
    <name evidence="2" type="ORF">I0C86_10640</name>
</gene>
<dbReference type="InterPro" id="IPR009781">
    <property type="entry name" value="DUF1345"/>
</dbReference>
<dbReference type="Pfam" id="PF07077">
    <property type="entry name" value="DUF1345"/>
    <property type="match status" value="1"/>
</dbReference>
<feature type="transmembrane region" description="Helical" evidence="1">
    <location>
        <begin position="20"/>
        <end position="37"/>
    </location>
</feature>
<name>A0ABS0GT99_9ACTN</name>
<protein>
    <submittedName>
        <fullName evidence="2">DUF1345 domain-containing protein</fullName>
    </submittedName>
</protein>
<keyword evidence="3" id="KW-1185">Reference proteome</keyword>
<feature type="transmembrane region" description="Helical" evidence="1">
    <location>
        <begin position="43"/>
        <end position="62"/>
    </location>
</feature>
<evidence type="ECO:0000256" key="1">
    <source>
        <dbReference type="SAM" id="Phobius"/>
    </source>
</evidence>
<feature type="transmembrane region" description="Helical" evidence="1">
    <location>
        <begin position="114"/>
        <end position="136"/>
    </location>
</feature>
<feature type="transmembrane region" description="Helical" evidence="1">
    <location>
        <begin position="83"/>
        <end position="102"/>
    </location>
</feature>
<sequence length="217" mass="23100">MGQVTMRTPDRILSVRRLSISLAVGAVVAAAVGVLGFPELFPLVGWNVATTVVLVWVWRISWRQGPEGTERLAEEESRSRSTDGAVLIAAVASLGAVAWALVRSSSNQDALAVTLAIVSVLTAILSWGLMNTVFALKYARMFYLEDGGIDFKQSELPAYSDFAYLAFTVGMSFAVSESEPASTRIRKTALGHALLSYLFGTVILAVAVNLVTGLGGS</sequence>
<evidence type="ECO:0000313" key="2">
    <source>
        <dbReference type="EMBL" id="MBF9129426.1"/>
    </source>
</evidence>
<accession>A0ABS0GT99</accession>
<keyword evidence="1" id="KW-0472">Membrane</keyword>
<feature type="transmembrane region" description="Helical" evidence="1">
    <location>
        <begin position="195"/>
        <end position="215"/>
    </location>
</feature>
<organism evidence="2 3">
    <name type="scientific">Plantactinospora alkalitolerans</name>
    <dbReference type="NCBI Taxonomy" id="2789879"/>
    <lineage>
        <taxon>Bacteria</taxon>
        <taxon>Bacillati</taxon>
        <taxon>Actinomycetota</taxon>
        <taxon>Actinomycetes</taxon>
        <taxon>Micromonosporales</taxon>
        <taxon>Micromonosporaceae</taxon>
        <taxon>Plantactinospora</taxon>
    </lineage>
</organism>
<evidence type="ECO:0000313" key="3">
    <source>
        <dbReference type="Proteomes" id="UP000638560"/>
    </source>
</evidence>